<gene>
    <name evidence="2" type="ORF">M404DRAFT_239339</name>
</gene>
<feature type="compositionally biased region" description="Polar residues" evidence="1">
    <location>
        <begin position="445"/>
        <end position="459"/>
    </location>
</feature>
<feature type="compositionally biased region" description="Basic and acidic residues" evidence="1">
    <location>
        <begin position="226"/>
        <end position="238"/>
    </location>
</feature>
<evidence type="ECO:0000313" key="2">
    <source>
        <dbReference type="EMBL" id="KIN96583.1"/>
    </source>
</evidence>
<dbReference type="AlphaFoldDB" id="A0A0C3NMK9"/>
<proteinExistence type="predicted"/>
<feature type="region of interest" description="Disordered" evidence="1">
    <location>
        <begin position="34"/>
        <end position="58"/>
    </location>
</feature>
<reference evidence="2 3" key="1">
    <citation type="submission" date="2014-04" db="EMBL/GenBank/DDBJ databases">
        <authorList>
            <consortium name="DOE Joint Genome Institute"/>
            <person name="Kuo A."/>
            <person name="Kohler A."/>
            <person name="Costa M.D."/>
            <person name="Nagy L.G."/>
            <person name="Floudas D."/>
            <person name="Copeland A."/>
            <person name="Barry K.W."/>
            <person name="Cichocki N."/>
            <person name="Veneault-Fourrey C."/>
            <person name="LaButti K."/>
            <person name="Lindquist E.A."/>
            <person name="Lipzen A."/>
            <person name="Lundell T."/>
            <person name="Morin E."/>
            <person name="Murat C."/>
            <person name="Sun H."/>
            <person name="Tunlid A."/>
            <person name="Henrissat B."/>
            <person name="Grigoriev I.V."/>
            <person name="Hibbett D.S."/>
            <person name="Martin F."/>
            <person name="Nordberg H.P."/>
            <person name="Cantor M.N."/>
            <person name="Hua S.X."/>
        </authorList>
    </citation>
    <scope>NUCLEOTIDE SEQUENCE [LARGE SCALE GENOMIC DNA]</scope>
    <source>
        <strain evidence="2 3">Marx 270</strain>
    </source>
</reference>
<feature type="compositionally biased region" description="Low complexity" evidence="1">
    <location>
        <begin position="179"/>
        <end position="192"/>
    </location>
</feature>
<feature type="compositionally biased region" description="Basic and acidic residues" evidence="1">
    <location>
        <begin position="193"/>
        <end position="215"/>
    </location>
</feature>
<feature type="region of interest" description="Disordered" evidence="1">
    <location>
        <begin position="445"/>
        <end position="465"/>
    </location>
</feature>
<dbReference type="OrthoDB" id="2684159at2759"/>
<name>A0A0C3NMK9_PISTI</name>
<dbReference type="EMBL" id="KN832043">
    <property type="protein sequence ID" value="KIN96583.1"/>
    <property type="molecule type" value="Genomic_DNA"/>
</dbReference>
<evidence type="ECO:0000313" key="3">
    <source>
        <dbReference type="Proteomes" id="UP000054217"/>
    </source>
</evidence>
<protein>
    <submittedName>
        <fullName evidence="2">Uncharacterized protein</fullName>
    </submittedName>
</protein>
<dbReference type="HOGENOM" id="CLU_444205_0_0_1"/>
<reference evidence="3" key="2">
    <citation type="submission" date="2015-01" db="EMBL/GenBank/DDBJ databases">
        <title>Evolutionary Origins and Diversification of the Mycorrhizal Mutualists.</title>
        <authorList>
            <consortium name="DOE Joint Genome Institute"/>
            <consortium name="Mycorrhizal Genomics Consortium"/>
            <person name="Kohler A."/>
            <person name="Kuo A."/>
            <person name="Nagy L.G."/>
            <person name="Floudas D."/>
            <person name="Copeland A."/>
            <person name="Barry K.W."/>
            <person name="Cichocki N."/>
            <person name="Veneault-Fourrey C."/>
            <person name="LaButti K."/>
            <person name="Lindquist E.A."/>
            <person name="Lipzen A."/>
            <person name="Lundell T."/>
            <person name="Morin E."/>
            <person name="Murat C."/>
            <person name="Riley R."/>
            <person name="Ohm R."/>
            <person name="Sun H."/>
            <person name="Tunlid A."/>
            <person name="Henrissat B."/>
            <person name="Grigoriev I.V."/>
            <person name="Hibbett D.S."/>
            <person name="Martin F."/>
        </authorList>
    </citation>
    <scope>NUCLEOTIDE SEQUENCE [LARGE SCALE GENOMIC DNA]</scope>
    <source>
        <strain evidence="3">Marx 270</strain>
    </source>
</reference>
<keyword evidence="3" id="KW-1185">Reference proteome</keyword>
<sequence length="534" mass="56316">MKTYIHRLADAMIRAAEAIYAFLFVKNGAKSMTTERPSPPIGGLPAHSALTPSPPTPSRGGRYQNLTCASIAMCYPLLAYTLTTAFPALLKACEDLSSSYAKNDTLRGTIPLSSSEQPEYHRESGYHQIDRVIDVLLELILLPFVRAFRPLCWARLLPVIEGAKSDVVDVDTIAKAKPGVKAKGGSSAFAKGAVKEKGKGHEKQPKSNSKEDATKTKGGSGKTNQKAKDKGTFHRDAADADPMGNSIPAPSGSHSYPSAANVCTDILALLGTAARALESLSSSTSHADSLAIARGVSTGVRERLGLEAIRELAALYEVPIGDVTSPLGYRPPEGNHPCTHTTTTTTATTTPSLTPAPPRNAQTHTIFACESTATRNATDAEHPTVVLQASMHKAKEALRASLFRTLFNKDTAWYLCSVLHLTIASSTGSVISGDVSGFGSMPVASSTSLRGAENPQTAGSASPPSSPLLARAVVAGIGRLLRLATPEASIGDAADNFQKTSTNALIDPIIQNIFLAICEQALKGYAEMDPELLE</sequence>
<dbReference type="InParanoid" id="A0A0C3NMK9"/>
<dbReference type="Proteomes" id="UP000054217">
    <property type="component" value="Unassembled WGS sequence"/>
</dbReference>
<evidence type="ECO:0000256" key="1">
    <source>
        <dbReference type="SAM" id="MobiDB-lite"/>
    </source>
</evidence>
<feature type="region of interest" description="Disordered" evidence="1">
    <location>
        <begin position="179"/>
        <end position="256"/>
    </location>
</feature>
<organism evidence="2 3">
    <name type="scientific">Pisolithus tinctorius Marx 270</name>
    <dbReference type="NCBI Taxonomy" id="870435"/>
    <lineage>
        <taxon>Eukaryota</taxon>
        <taxon>Fungi</taxon>
        <taxon>Dikarya</taxon>
        <taxon>Basidiomycota</taxon>
        <taxon>Agaricomycotina</taxon>
        <taxon>Agaricomycetes</taxon>
        <taxon>Agaricomycetidae</taxon>
        <taxon>Boletales</taxon>
        <taxon>Sclerodermatineae</taxon>
        <taxon>Pisolithaceae</taxon>
        <taxon>Pisolithus</taxon>
    </lineage>
</organism>
<accession>A0A0C3NMK9</accession>